<dbReference type="PROSITE" id="PS00211">
    <property type="entry name" value="ABC_TRANSPORTER_1"/>
    <property type="match status" value="1"/>
</dbReference>
<dbReference type="SMART" id="SM00382">
    <property type="entry name" value="AAA"/>
    <property type="match status" value="2"/>
</dbReference>
<organism evidence="10 11">
    <name type="scientific">Paractinoplanes toevensis</name>
    <dbReference type="NCBI Taxonomy" id="571911"/>
    <lineage>
        <taxon>Bacteria</taxon>
        <taxon>Bacillati</taxon>
        <taxon>Actinomycetota</taxon>
        <taxon>Actinomycetes</taxon>
        <taxon>Micromonosporales</taxon>
        <taxon>Micromonosporaceae</taxon>
        <taxon>Paractinoplanes</taxon>
    </lineage>
</organism>
<dbReference type="InterPro" id="IPR017871">
    <property type="entry name" value="ABC_transporter-like_CS"/>
</dbReference>
<keyword evidence="8" id="KW-0472">Membrane</keyword>
<protein>
    <submittedName>
        <fullName evidence="10">Sugar ABC transporter ATP-binding protein</fullName>
    </submittedName>
</protein>
<evidence type="ECO:0000256" key="2">
    <source>
        <dbReference type="ARBA" id="ARBA00022475"/>
    </source>
</evidence>
<dbReference type="GO" id="GO:0016887">
    <property type="term" value="F:ATP hydrolysis activity"/>
    <property type="evidence" value="ECO:0007669"/>
    <property type="project" value="InterPro"/>
</dbReference>
<dbReference type="PANTHER" id="PTHR43790">
    <property type="entry name" value="CARBOHYDRATE TRANSPORT ATP-BINDING PROTEIN MG119-RELATED"/>
    <property type="match status" value="1"/>
</dbReference>
<keyword evidence="4" id="KW-0677">Repeat</keyword>
<evidence type="ECO:0000256" key="7">
    <source>
        <dbReference type="ARBA" id="ARBA00022967"/>
    </source>
</evidence>
<reference evidence="10 11" key="1">
    <citation type="submission" date="2021-03" db="EMBL/GenBank/DDBJ databases">
        <title>Whole genome shotgun sequence of Actinoplanes toevensis NBRC 105298.</title>
        <authorList>
            <person name="Komaki H."/>
            <person name="Tamura T."/>
        </authorList>
    </citation>
    <scope>NUCLEOTIDE SEQUENCE [LARGE SCALE GENOMIC DNA]</scope>
    <source>
        <strain evidence="10 11">NBRC 105298</strain>
    </source>
</reference>
<evidence type="ECO:0000313" key="11">
    <source>
        <dbReference type="Proteomes" id="UP000677082"/>
    </source>
</evidence>
<keyword evidence="3" id="KW-0762">Sugar transport</keyword>
<dbReference type="AlphaFoldDB" id="A0A919W147"/>
<keyword evidence="2" id="KW-1003">Cell membrane</keyword>
<keyword evidence="7" id="KW-1278">Translocase</keyword>
<feature type="domain" description="ABC transporter" evidence="9">
    <location>
        <begin position="220"/>
        <end position="475"/>
    </location>
</feature>
<evidence type="ECO:0000256" key="8">
    <source>
        <dbReference type="ARBA" id="ARBA00023136"/>
    </source>
</evidence>
<dbReference type="CDD" id="cd03215">
    <property type="entry name" value="ABC_Carb_Monos_II"/>
    <property type="match status" value="1"/>
</dbReference>
<dbReference type="Pfam" id="PF00005">
    <property type="entry name" value="ABC_tran"/>
    <property type="match status" value="2"/>
</dbReference>
<keyword evidence="1" id="KW-0813">Transport</keyword>
<dbReference type="SUPFAM" id="SSF52540">
    <property type="entry name" value="P-loop containing nucleoside triphosphate hydrolases"/>
    <property type="match status" value="2"/>
</dbReference>
<gene>
    <name evidence="10" type="ORF">Ato02nite_017820</name>
</gene>
<keyword evidence="5" id="KW-0547">Nucleotide-binding</keyword>
<feature type="domain" description="ABC transporter" evidence="9">
    <location>
        <begin position="1"/>
        <end position="221"/>
    </location>
</feature>
<name>A0A919W147_9ACTN</name>
<evidence type="ECO:0000256" key="3">
    <source>
        <dbReference type="ARBA" id="ARBA00022597"/>
    </source>
</evidence>
<keyword evidence="11" id="KW-1185">Reference proteome</keyword>
<dbReference type="Proteomes" id="UP000677082">
    <property type="component" value="Unassembled WGS sequence"/>
</dbReference>
<dbReference type="InterPro" id="IPR003593">
    <property type="entry name" value="AAA+_ATPase"/>
</dbReference>
<dbReference type="InterPro" id="IPR003439">
    <property type="entry name" value="ABC_transporter-like_ATP-bd"/>
</dbReference>
<dbReference type="PROSITE" id="PS50893">
    <property type="entry name" value="ABC_TRANSPORTER_2"/>
    <property type="match status" value="2"/>
</dbReference>
<keyword evidence="6 10" id="KW-0067">ATP-binding</keyword>
<dbReference type="InterPro" id="IPR050107">
    <property type="entry name" value="ABC_carbohydrate_import_ATPase"/>
</dbReference>
<evidence type="ECO:0000256" key="5">
    <source>
        <dbReference type="ARBA" id="ARBA00022741"/>
    </source>
</evidence>
<evidence type="ECO:0000259" key="9">
    <source>
        <dbReference type="PROSITE" id="PS50893"/>
    </source>
</evidence>
<proteinExistence type="predicted"/>
<dbReference type="EMBL" id="BOQN01000022">
    <property type="protein sequence ID" value="GIM89989.1"/>
    <property type="molecule type" value="Genomic_DNA"/>
</dbReference>
<evidence type="ECO:0000256" key="4">
    <source>
        <dbReference type="ARBA" id="ARBA00022737"/>
    </source>
</evidence>
<dbReference type="InterPro" id="IPR027417">
    <property type="entry name" value="P-loop_NTPase"/>
</dbReference>
<evidence type="ECO:0000313" key="10">
    <source>
        <dbReference type="EMBL" id="GIM89989.1"/>
    </source>
</evidence>
<dbReference type="GO" id="GO:0005524">
    <property type="term" value="F:ATP binding"/>
    <property type="evidence" value="ECO:0007669"/>
    <property type="project" value="UniProtKB-KW"/>
</dbReference>
<dbReference type="Gene3D" id="3.40.50.300">
    <property type="entry name" value="P-loop containing nucleotide triphosphate hydrolases"/>
    <property type="match status" value="2"/>
</dbReference>
<dbReference type="PANTHER" id="PTHR43790:SF3">
    <property type="entry name" value="D-ALLOSE IMPORT ATP-BINDING PROTEIN ALSA-RELATED"/>
    <property type="match status" value="1"/>
</dbReference>
<accession>A0A919W147</accession>
<evidence type="ECO:0000256" key="6">
    <source>
        <dbReference type="ARBA" id="ARBA00022840"/>
    </source>
</evidence>
<comment type="caution">
    <text evidence="10">The sequence shown here is derived from an EMBL/GenBank/DDBJ whole genome shotgun (WGS) entry which is preliminary data.</text>
</comment>
<evidence type="ECO:0000256" key="1">
    <source>
        <dbReference type="ARBA" id="ARBA00022448"/>
    </source>
</evidence>
<sequence length="484" mass="51546">MAPGELHALVGQNGSGKSTLIKILTGYHAPDAGSRMLIDEAEVALPISAAERRRHGLSVVHQSLGLVESRTVTENLRLGRLEATRFGRRVRWSAERQAAAAVLARLGSAVRPTALVGDLSAEDRATVAIGRALQDHRPGRGLIVFDESTRALTRDALTRFYAQLRRVMADGASVLMISHRLEEVLDHADRVSVLRDGELVLAGAGTGDTSEAELTRAMLGRSISVARQQGDAGNPPDSATAVRVRDLEGVDLEIRRGEIVGVTGLVGSGYERIPYLLAGTAAVRSGTLTIGARTFALPETSPVALMKAGVALIPEDRVQQGLALGLSVRQNITVPRLTAVGRAWWTGTAWQTAEVDEFVGALDIRPPDPEVPVGSLSGGNQQKVLLAKWLAGRPELLLLHEPTQAVDVGARQDIVAALRRLAATGSALLVAASDPQELAILCDRVLVIRDGRIAVELTGEIDQDDIVDATFAREFDPSASRRSS</sequence>